<organism evidence="2 3">
    <name type="scientific">Vanilla planifolia</name>
    <name type="common">Vanilla</name>
    <dbReference type="NCBI Taxonomy" id="51239"/>
    <lineage>
        <taxon>Eukaryota</taxon>
        <taxon>Viridiplantae</taxon>
        <taxon>Streptophyta</taxon>
        <taxon>Embryophyta</taxon>
        <taxon>Tracheophyta</taxon>
        <taxon>Spermatophyta</taxon>
        <taxon>Magnoliopsida</taxon>
        <taxon>Liliopsida</taxon>
        <taxon>Asparagales</taxon>
        <taxon>Orchidaceae</taxon>
        <taxon>Vanilloideae</taxon>
        <taxon>Vanilleae</taxon>
        <taxon>Vanilla</taxon>
    </lineage>
</organism>
<dbReference type="AlphaFoldDB" id="A0A835VJ02"/>
<dbReference type="OrthoDB" id="28092at2759"/>
<protein>
    <submittedName>
        <fullName evidence="2">Uncharacterized protein</fullName>
    </submittedName>
</protein>
<feature type="region of interest" description="Disordered" evidence="1">
    <location>
        <begin position="1"/>
        <end position="51"/>
    </location>
</feature>
<proteinExistence type="predicted"/>
<gene>
    <name evidence="2" type="ORF">HPP92_003539</name>
</gene>
<name>A0A835VJ02_VANPL</name>
<comment type="caution">
    <text evidence="2">The sequence shown here is derived from an EMBL/GenBank/DDBJ whole genome shotgun (WGS) entry which is preliminary data.</text>
</comment>
<accession>A0A835VJ02</accession>
<evidence type="ECO:0000313" key="2">
    <source>
        <dbReference type="EMBL" id="KAG0498848.1"/>
    </source>
</evidence>
<evidence type="ECO:0000313" key="3">
    <source>
        <dbReference type="Proteomes" id="UP000636800"/>
    </source>
</evidence>
<dbReference type="EMBL" id="JADCNL010000001">
    <property type="protein sequence ID" value="KAG0498848.1"/>
    <property type="molecule type" value="Genomic_DNA"/>
</dbReference>
<reference evidence="2 3" key="1">
    <citation type="journal article" date="2020" name="Nat. Food">
        <title>A phased Vanilla planifolia genome enables genetic improvement of flavour and production.</title>
        <authorList>
            <person name="Hasing T."/>
            <person name="Tang H."/>
            <person name="Brym M."/>
            <person name="Khazi F."/>
            <person name="Huang T."/>
            <person name="Chambers A.H."/>
        </authorList>
    </citation>
    <scope>NUCLEOTIDE SEQUENCE [LARGE SCALE GENOMIC DNA]</scope>
    <source>
        <tissue evidence="2">Leaf</tissue>
    </source>
</reference>
<keyword evidence="3" id="KW-1185">Reference proteome</keyword>
<evidence type="ECO:0000256" key="1">
    <source>
        <dbReference type="SAM" id="MobiDB-lite"/>
    </source>
</evidence>
<sequence length="51" mass="5662">MRDNKKEKGRSSNGIKQVPSYPRLQREEAAAVTATKELASEVAAAEEEEEE</sequence>
<dbReference type="Proteomes" id="UP000636800">
    <property type="component" value="Chromosome 1"/>
</dbReference>
<feature type="compositionally biased region" description="Basic and acidic residues" evidence="1">
    <location>
        <begin position="1"/>
        <end position="10"/>
    </location>
</feature>